<keyword evidence="5" id="KW-0472">Membrane</keyword>
<reference evidence="6 7" key="1">
    <citation type="submission" date="2018-06" db="EMBL/GenBank/DDBJ databases">
        <authorList>
            <consortium name="Pathogen Informatics"/>
            <person name="Doyle S."/>
        </authorList>
    </citation>
    <scope>NUCLEOTIDE SEQUENCE [LARGE SCALE GENOMIC DNA]</scope>
    <source>
        <strain evidence="6 7">NCTC10638</strain>
    </source>
</reference>
<evidence type="ECO:0000256" key="4">
    <source>
        <dbReference type="ARBA" id="ARBA00022679"/>
    </source>
</evidence>
<dbReference type="InterPro" id="IPR009993">
    <property type="entry name" value="WecF"/>
</dbReference>
<evidence type="ECO:0000256" key="5">
    <source>
        <dbReference type="ARBA" id="ARBA00023136"/>
    </source>
</evidence>
<accession>A0A378MT28</accession>
<evidence type="ECO:0000256" key="2">
    <source>
        <dbReference type="ARBA" id="ARBA00022519"/>
    </source>
</evidence>
<keyword evidence="3 6" id="KW-0328">Glycosyltransferase</keyword>
<protein>
    <submittedName>
        <fullName evidence="6">4-alpha-L-fucosyltransferase</fullName>
        <ecNumber evidence="6">2.4.1.-</ecNumber>
    </submittedName>
</protein>
<dbReference type="Proteomes" id="UP000254802">
    <property type="component" value="Unassembled WGS sequence"/>
</dbReference>
<dbReference type="Pfam" id="PF07429">
    <property type="entry name" value="Glyco_transf_56"/>
    <property type="match status" value="1"/>
</dbReference>
<keyword evidence="1" id="KW-1003">Cell membrane</keyword>
<proteinExistence type="predicted"/>
<keyword evidence="2" id="KW-0997">Cell inner membrane</keyword>
<evidence type="ECO:0000256" key="3">
    <source>
        <dbReference type="ARBA" id="ARBA00022676"/>
    </source>
</evidence>
<dbReference type="AlphaFoldDB" id="A0A378MT28"/>
<evidence type="ECO:0000256" key="1">
    <source>
        <dbReference type="ARBA" id="ARBA00022475"/>
    </source>
</evidence>
<evidence type="ECO:0000313" key="7">
    <source>
        <dbReference type="Proteomes" id="UP000254802"/>
    </source>
</evidence>
<dbReference type="EC" id="2.4.1.-" evidence="6"/>
<dbReference type="EMBL" id="UGPN01000002">
    <property type="protein sequence ID" value="STY59402.1"/>
    <property type="molecule type" value="Genomic_DNA"/>
</dbReference>
<gene>
    <name evidence="6" type="primary">wecF</name>
    <name evidence="6" type="ORF">NCTC10638_00572</name>
</gene>
<dbReference type="GO" id="GO:0008417">
    <property type="term" value="F:fucosyltransferase activity"/>
    <property type="evidence" value="ECO:0007669"/>
    <property type="project" value="InterPro"/>
</dbReference>
<organism evidence="6 7">
    <name type="scientific">Mannheimia haemolytica</name>
    <name type="common">Pasteurella haemolytica</name>
    <dbReference type="NCBI Taxonomy" id="75985"/>
    <lineage>
        <taxon>Bacteria</taxon>
        <taxon>Pseudomonadati</taxon>
        <taxon>Pseudomonadota</taxon>
        <taxon>Gammaproteobacteria</taxon>
        <taxon>Pasteurellales</taxon>
        <taxon>Pasteurellaceae</taxon>
        <taxon>Mannheimia</taxon>
    </lineage>
</organism>
<sequence length="364" mass="42286">MVGREKRVMLPIYHILGSEIEHHNQQVLTFFQQELLPLLPDSEHFFYVVGKPSLQTAFPHLRIKQFSSQKAIANALIAKKRQNPTACFLLHGQFNPWIWLAIALGRLPTTNLIWHIWGADLYEMATSWKFKLFYPFRRVAQQKILQVWATRGDLDHLWRNMRARSEQDHLIYFPTKLGDQIKISPTQNDRLTILLGNSGDPANELIQALSEIHQRLGNNVRIIIPMGYPENNESYIRQVEAYSKRLFLAENLQILRKKLSFEEYVTLLSHCDLGYFNFKRQQGIGTISLLISHNVPCVLHSANPFGLDLQAEKVPYLLAENLTASQIQTTKQQLKSIDKNRIAFFAPGYTKLWQQRLIELMQNE</sequence>
<name>A0A378MT28_MANHA</name>
<keyword evidence="4 6" id="KW-0808">Transferase</keyword>
<dbReference type="GO" id="GO:0009246">
    <property type="term" value="P:enterobacterial common antigen biosynthetic process"/>
    <property type="evidence" value="ECO:0007669"/>
    <property type="project" value="InterPro"/>
</dbReference>
<dbReference type="STRING" id="75985.WC39_01280"/>
<evidence type="ECO:0000313" key="6">
    <source>
        <dbReference type="EMBL" id="STY59402.1"/>
    </source>
</evidence>